<gene>
    <name evidence="2" type="ORF">EV684_103233</name>
</gene>
<dbReference type="EMBL" id="SLXD01000003">
    <property type="protein sequence ID" value="TCP03985.1"/>
    <property type="molecule type" value="Genomic_DNA"/>
</dbReference>
<dbReference type="RefSeq" id="WP_242478368.1">
    <property type="nucleotide sequence ID" value="NZ_CP181386.1"/>
</dbReference>
<comment type="caution">
    <text evidence="2">The sequence shown here is derived from an EMBL/GenBank/DDBJ whole genome shotgun (WGS) entry which is preliminary data.</text>
</comment>
<feature type="compositionally biased region" description="Basic and acidic residues" evidence="1">
    <location>
        <begin position="16"/>
        <end position="25"/>
    </location>
</feature>
<feature type="compositionally biased region" description="Low complexity" evidence="1">
    <location>
        <begin position="153"/>
        <end position="170"/>
    </location>
</feature>
<name>A0A4R2MFF9_RUBGE</name>
<organism evidence="2 3">
    <name type="scientific">Rubrivivax gelatinosus</name>
    <name type="common">Rhodocyclus gelatinosus</name>
    <name type="synonym">Rhodopseudomonas gelatinosa</name>
    <dbReference type="NCBI Taxonomy" id="28068"/>
    <lineage>
        <taxon>Bacteria</taxon>
        <taxon>Pseudomonadati</taxon>
        <taxon>Pseudomonadota</taxon>
        <taxon>Betaproteobacteria</taxon>
        <taxon>Burkholderiales</taxon>
        <taxon>Sphaerotilaceae</taxon>
        <taxon>Rubrivivax</taxon>
    </lineage>
</organism>
<sequence length="200" mass="20556">MAEGKADGQEPAGAELLDKVRRELSRQQGRAEGPLYRVVEVGRDSDGRLVKHAQIWHSDLSVARRFGRALAANSVAQQVTVTDSAGNVLEEISPPPPGVLPPGWDGWRDLPLPPLPRPKPAKPKPTFGSVPAALARSHPPAPSAPPSPPPVLPVLGAAAAAAAPAGDAAPRTLLPQTAPPPAGDGKPPGEDGDDVAIVLP</sequence>
<feature type="region of interest" description="Disordered" evidence="1">
    <location>
        <begin position="1"/>
        <end position="31"/>
    </location>
</feature>
<protein>
    <submittedName>
        <fullName evidence="2">Uncharacterized protein</fullName>
    </submittedName>
</protein>
<dbReference type="AlphaFoldDB" id="A0A4R2MFF9"/>
<proteinExistence type="predicted"/>
<evidence type="ECO:0000313" key="2">
    <source>
        <dbReference type="EMBL" id="TCP03985.1"/>
    </source>
</evidence>
<accession>A0A4R2MFF9</accession>
<dbReference type="Proteomes" id="UP000295106">
    <property type="component" value="Unassembled WGS sequence"/>
</dbReference>
<feature type="region of interest" description="Disordered" evidence="1">
    <location>
        <begin position="87"/>
        <end position="200"/>
    </location>
</feature>
<reference evidence="2 3" key="1">
    <citation type="submission" date="2019-03" db="EMBL/GenBank/DDBJ databases">
        <title>Genomic Encyclopedia of Type Strains, Phase IV (KMG-IV): sequencing the most valuable type-strain genomes for metagenomic binning, comparative biology and taxonomic classification.</title>
        <authorList>
            <person name="Goeker M."/>
        </authorList>
    </citation>
    <scope>NUCLEOTIDE SEQUENCE [LARGE SCALE GENOMIC DNA]</scope>
    <source>
        <strain evidence="2 3">DSM 1709</strain>
    </source>
</reference>
<evidence type="ECO:0000313" key="3">
    <source>
        <dbReference type="Proteomes" id="UP000295106"/>
    </source>
</evidence>
<feature type="compositionally biased region" description="Pro residues" evidence="1">
    <location>
        <begin position="139"/>
        <end position="152"/>
    </location>
</feature>
<dbReference type="GeneID" id="99684326"/>
<evidence type="ECO:0000256" key="1">
    <source>
        <dbReference type="SAM" id="MobiDB-lite"/>
    </source>
</evidence>